<reference evidence="2" key="1">
    <citation type="journal article" date="2023" name="Mol. Phylogenet. Evol.">
        <title>Genome-scale phylogeny and comparative genomics of the fungal order Sordariales.</title>
        <authorList>
            <person name="Hensen N."/>
            <person name="Bonometti L."/>
            <person name="Westerberg I."/>
            <person name="Brannstrom I.O."/>
            <person name="Guillou S."/>
            <person name="Cros-Aarteil S."/>
            <person name="Calhoun S."/>
            <person name="Haridas S."/>
            <person name="Kuo A."/>
            <person name="Mondo S."/>
            <person name="Pangilinan J."/>
            <person name="Riley R."/>
            <person name="LaButti K."/>
            <person name="Andreopoulos B."/>
            <person name="Lipzen A."/>
            <person name="Chen C."/>
            <person name="Yan M."/>
            <person name="Daum C."/>
            <person name="Ng V."/>
            <person name="Clum A."/>
            <person name="Steindorff A."/>
            <person name="Ohm R.A."/>
            <person name="Martin F."/>
            <person name="Silar P."/>
            <person name="Natvig D.O."/>
            <person name="Lalanne C."/>
            <person name="Gautier V."/>
            <person name="Ament-Velasquez S.L."/>
            <person name="Kruys A."/>
            <person name="Hutchinson M.I."/>
            <person name="Powell A.J."/>
            <person name="Barry K."/>
            <person name="Miller A.N."/>
            <person name="Grigoriev I.V."/>
            <person name="Debuchy R."/>
            <person name="Gladieux P."/>
            <person name="Hiltunen Thoren M."/>
            <person name="Johannesson H."/>
        </authorList>
    </citation>
    <scope>NUCLEOTIDE SEQUENCE</scope>
    <source>
        <strain evidence="2">CBS 118394</strain>
    </source>
</reference>
<sequence length="118" mass="13153">MSSSANDKSAPQGEASEEVNKYKVMLDEAATKGRHPHGTYEENTENQSTGIVDKVAQYMPESISKKILGQHEKPGEDQASKAPTAVDESVPPKRPEHDEHIEEFVRDQHRSKELALEE</sequence>
<evidence type="ECO:0000313" key="2">
    <source>
        <dbReference type="EMBL" id="KAK3325867.1"/>
    </source>
</evidence>
<feature type="compositionally biased region" description="Basic and acidic residues" evidence="1">
    <location>
        <begin position="90"/>
        <end position="118"/>
    </location>
</feature>
<feature type="compositionally biased region" description="Basic and acidic residues" evidence="1">
    <location>
        <begin position="18"/>
        <end position="31"/>
    </location>
</feature>
<feature type="region of interest" description="Disordered" evidence="1">
    <location>
        <begin position="1"/>
        <end position="50"/>
    </location>
</feature>
<evidence type="ECO:0000313" key="3">
    <source>
        <dbReference type="Proteomes" id="UP001283341"/>
    </source>
</evidence>
<organism evidence="2 3">
    <name type="scientific">Apodospora peruviana</name>
    <dbReference type="NCBI Taxonomy" id="516989"/>
    <lineage>
        <taxon>Eukaryota</taxon>
        <taxon>Fungi</taxon>
        <taxon>Dikarya</taxon>
        <taxon>Ascomycota</taxon>
        <taxon>Pezizomycotina</taxon>
        <taxon>Sordariomycetes</taxon>
        <taxon>Sordariomycetidae</taxon>
        <taxon>Sordariales</taxon>
        <taxon>Lasiosphaeriaceae</taxon>
        <taxon>Apodospora</taxon>
    </lineage>
</organism>
<name>A0AAE0IIS4_9PEZI</name>
<accession>A0AAE0IIS4</accession>
<dbReference type="Proteomes" id="UP001283341">
    <property type="component" value="Unassembled WGS sequence"/>
</dbReference>
<comment type="caution">
    <text evidence="2">The sequence shown here is derived from an EMBL/GenBank/DDBJ whole genome shotgun (WGS) entry which is preliminary data.</text>
</comment>
<protein>
    <submittedName>
        <fullName evidence="2">Uncharacterized protein</fullName>
    </submittedName>
</protein>
<reference evidence="2" key="2">
    <citation type="submission" date="2023-06" db="EMBL/GenBank/DDBJ databases">
        <authorList>
            <consortium name="Lawrence Berkeley National Laboratory"/>
            <person name="Haridas S."/>
            <person name="Hensen N."/>
            <person name="Bonometti L."/>
            <person name="Westerberg I."/>
            <person name="Brannstrom I.O."/>
            <person name="Guillou S."/>
            <person name="Cros-Aarteil S."/>
            <person name="Calhoun S."/>
            <person name="Kuo A."/>
            <person name="Mondo S."/>
            <person name="Pangilinan J."/>
            <person name="Riley R."/>
            <person name="Labutti K."/>
            <person name="Andreopoulos B."/>
            <person name="Lipzen A."/>
            <person name="Chen C."/>
            <person name="Yanf M."/>
            <person name="Daum C."/>
            <person name="Ng V."/>
            <person name="Clum A."/>
            <person name="Steindorff A."/>
            <person name="Ohm R."/>
            <person name="Martin F."/>
            <person name="Silar P."/>
            <person name="Natvig D."/>
            <person name="Lalanne C."/>
            <person name="Gautier V."/>
            <person name="Ament-Velasquez S.L."/>
            <person name="Kruys A."/>
            <person name="Hutchinson M.I."/>
            <person name="Powell A.J."/>
            <person name="Barry K."/>
            <person name="Miller A.N."/>
            <person name="Grigoriev I.V."/>
            <person name="Debuchy R."/>
            <person name="Gladieux P."/>
            <person name="Thoren M.H."/>
            <person name="Johannesson H."/>
        </authorList>
    </citation>
    <scope>NUCLEOTIDE SEQUENCE</scope>
    <source>
        <strain evidence="2">CBS 118394</strain>
    </source>
</reference>
<feature type="region of interest" description="Disordered" evidence="1">
    <location>
        <begin position="62"/>
        <end position="118"/>
    </location>
</feature>
<dbReference type="AlphaFoldDB" id="A0AAE0IIS4"/>
<evidence type="ECO:0000256" key="1">
    <source>
        <dbReference type="SAM" id="MobiDB-lite"/>
    </source>
</evidence>
<dbReference type="EMBL" id="JAUEDM010000002">
    <property type="protein sequence ID" value="KAK3325867.1"/>
    <property type="molecule type" value="Genomic_DNA"/>
</dbReference>
<keyword evidence="3" id="KW-1185">Reference proteome</keyword>
<proteinExistence type="predicted"/>
<gene>
    <name evidence="2" type="ORF">B0H66DRAFT_600004</name>
</gene>
<feature type="compositionally biased region" description="Basic and acidic residues" evidence="1">
    <location>
        <begin position="69"/>
        <end position="79"/>
    </location>
</feature>